<dbReference type="AlphaFoldDB" id="A0A6C1KSL6"/>
<dbReference type="GO" id="GO:1990195">
    <property type="term" value="C:macrolide transmembrane transporter complex"/>
    <property type="evidence" value="ECO:0007669"/>
    <property type="project" value="InterPro"/>
</dbReference>
<dbReference type="InterPro" id="IPR006143">
    <property type="entry name" value="RND_pump_MFP"/>
</dbReference>
<protein>
    <submittedName>
        <fullName evidence="11">Efflux RND transporter periplasmic adaptor subunit</fullName>
    </submittedName>
</protein>
<feature type="domain" description="Multidrug resistance protein MdtA-like barrel-sandwich hybrid" evidence="9">
    <location>
        <begin position="85"/>
        <end position="240"/>
    </location>
</feature>
<comment type="subcellular location">
    <subcellularLocation>
        <location evidence="1">Cell envelope</location>
    </subcellularLocation>
</comment>
<feature type="transmembrane region" description="Helical" evidence="7">
    <location>
        <begin position="31"/>
        <end position="48"/>
    </location>
</feature>
<evidence type="ECO:0000256" key="1">
    <source>
        <dbReference type="ARBA" id="ARBA00004196"/>
    </source>
</evidence>
<dbReference type="OrthoDB" id="9791520at2"/>
<feature type="compositionally biased region" description="Basic and acidic residues" evidence="6">
    <location>
        <begin position="8"/>
        <end position="18"/>
    </location>
</feature>
<dbReference type="EMBL" id="VAUP01000022">
    <property type="protein sequence ID" value="TLX43276.1"/>
    <property type="molecule type" value="Genomic_DNA"/>
</dbReference>
<dbReference type="InterPro" id="IPR058624">
    <property type="entry name" value="MdtA-like_HH"/>
</dbReference>
<proteinExistence type="inferred from homology"/>
<dbReference type="GO" id="GO:1990961">
    <property type="term" value="P:xenobiotic detoxification by transmembrane export across the plasma membrane"/>
    <property type="evidence" value="ECO:0007669"/>
    <property type="project" value="InterPro"/>
</dbReference>
<accession>A0A6C1KSL6</accession>
<evidence type="ECO:0000313" key="12">
    <source>
        <dbReference type="Proteomes" id="UP000305131"/>
    </source>
</evidence>
<dbReference type="PANTHER" id="PTHR30469:SF33">
    <property type="entry name" value="SLR1207 PROTEIN"/>
    <property type="match status" value="1"/>
</dbReference>
<dbReference type="Pfam" id="PF25967">
    <property type="entry name" value="RND-MFP_C"/>
    <property type="match status" value="1"/>
</dbReference>
<keyword evidence="3" id="KW-0813">Transport</keyword>
<evidence type="ECO:0000259" key="8">
    <source>
        <dbReference type="Pfam" id="PF25876"/>
    </source>
</evidence>
<dbReference type="Gene3D" id="6.10.140.1990">
    <property type="match status" value="1"/>
</dbReference>
<dbReference type="GO" id="GO:0030313">
    <property type="term" value="C:cell envelope"/>
    <property type="evidence" value="ECO:0007669"/>
    <property type="project" value="UniProtKB-SubCell"/>
</dbReference>
<dbReference type="Gene3D" id="2.40.420.20">
    <property type="match status" value="1"/>
</dbReference>
<feature type="domain" description="Multidrug resistance protein MdtA-like alpha-helical hairpin" evidence="8">
    <location>
        <begin position="132"/>
        <end position="208"/>
    </location>
</feature>
<dbReference type="NCBIfam" id="TIGR01730">
    <property type="entry name" value="RND_mfp"/>
    <property type="match status" value="1"/>
</dbReference>
<dbReference type="PANTHER" id="PTHR30469">
    <property type="entry name" value="MULTIDRUG RESISTANCE PROTEIN MDTA"/>
    <property type="match status" value="1"/>
</dbReference>
<dbReference type="Pfam" id="PF25917">
    <property type="entry name" value="BSH_RND"/>
    <property type="match status" value="1"/>
</dbReference>
<evidence type="ECO:0000256" key="5">
    <source>
        <dbReference type="SAM" id="Coils"/>
    </source>
</evidence>
<dbReference type="GO" id="GO:0019898">
    <property type="term" value="C:extrinsic component of membrane"/>
    <property type="evidence" value="ECO:0007669"/>
    <property type="project" value="InterPro"/>
</dbReference>
<dbReference type="GO" id="GO:1990281">
    <property type="term" value="C:efflux pump complex"/>
    <property type="evidence" value="ECO:0007669"/>
    <property type="project" value="TreeGrafter"/>
</dbReference>
<dbReference type="Gene3D" id="2.40.50.100">
    <property type="match status" value="1"/>
</dbReference>
<dbReference type="GO" id="GO:0015562">
    <property type="term" value="F:efflux transmembrane transporter activity"/>
    <property type="evidence" value="ECO:0007669"/>
    <property type="project" value="TreeGrafter"/>
</dbReference>
<dbReference type="InterPro" id="IPR030190">
    <property type="entry name" value="MacA_alpha-hairpin_sf"/>
</dbReference>
<evidence type="ECO:0000256" key="7">
    <source>
        <dbReference type="SAM" id="Phobius"/>
    </source>
</evidence>
<keyword evidence="4 5" id="KW-0175">Coiled coil</keyword>
<feature type="region of interest" description="Disordered" evidence="6">
    <location>
        <begin position="408"/>
        <end position="432"/>
    </location>
</feature>
<organism evidence="11 12">
    <name type="scientific">Xanthobacter autotrophicus</name>
    <dbReference type="NCBI Taxonomy" id="280"/>
    <lineage>
        <taxon>Bacteria</taxon>
        <taxon>Pseudomonadati</taxon>
        <taxon>Pseudomonadota</taxon>
        <taxon>Alphaproteobacteria</taxon>
        <taxon>Hyphomicrobiales</taxon>
        <taxon>Xanthobacteraceae</taxon>
        <taxon>Xanthobacter</taxon>
    </lineage>
</organism>
<feature type="region of interest" description="Disordered" evidence="6">
    <location>
        <begin position="1"/>
        <end position="24"/>
    </location>
</feature>
<feature type="coiled-coil region" evidence="5">
    <location>
        <begin position="118"/>
        <end position="145"/>
    </location>
</feature>
<dbReference type="InterPro" id="IPR058627">
    <property type="entry name" value="MdtA-like_C"/>
</dbReference>
<dbReference type="SUPFAM" id="SSF111369">
    <property type="entry name" value="HlyD-like secretion proteins"/>
    <property type="match status" value="1"/>
</dbReference>
<keyword evidence="7" id="KW-0812">Transmembrane</keyword>
<reference evidence="11 12" key="1">
    <citation type="submission" date="2019-05" db="EMBL/GenBank/DDBJ databases">
        <authorList>
            <person name="Zhou X."/>
        </authorList>
    </citation>
    <scope>NUCLEOTIDE SEQUENCE [LARGE SCALE GENOMIC DNA]</scope>
    <source>
        <strain evidence="11 12">DSM 432</strain>
    </source>
</reference>
<dbReference type="GeneID" id="95774114"/>
<evidence type="ECO:0000256" key="6">
    <source>
        <dbReference type="SAM" id="MobiDB-lite"/>
    </source>
</evidence>
<dbReference type="InterPro" id="IPR058625">
    <property type="entry name" value="MdtA-like_BSH"/>
</dbReference>
<evidence type="ECO:0000256" key="4">
    <source>
        <dbReference type="ARBA" id="ARBA00023054"/>
    </source>
</evidence>
<comment type="similarity">
    <text evidence="2">Belongs to the membrane fusion protein (MFP) (TC 8.A.1) family.</text>
</comment>
<evidence type="ECO:0000313" key="11">
    <source>
        <dbReference type="EMBL" id="TLX43276.1"/>
    </source>
</evidence>
<gene>
    <name evidence="11" type="ORF">FBQ73_11675</name>
</gene>
<evidence type="ECO:0000259" key="10">
    <source>
        <dbReference type="Pfam" id="PF25967"/>
    </source>
</evidence>
<comment type="caution">
    <text evidence="11">The sequence shown here is derived from an EMBL/GenBank/DDBJ whole genome shotgun (WGS) entry which is preliminary data.</text>
</comment>
<feature type="domain" description="Multidrug resistance protein MdtA-like C-terminal permuted SH3" evidence="10">
    <location>
        <begin position="350"/>
        <end position="407"/>
    </location>
</feature>
<name>A0A6C1KSL6_XANAU</name>
<dbReference type="RefSeq" id="WP_138399630.1">
    <property type="nucleotide sequence ID" value="NZ_JBAFVI010000002.1"/>
</dbReference>
<evidence type="ECO:0000256" key="3">
    <source>
        <dbReference type="ARBA" id="ARBA00022448"/>
    </source>
</evidence>
<dbReference type="Pfam" id="PF25876">
    <property type="entry name" value="HH_MFP_RND"/>
    <property type="match status" value="1"/>
</dbReference>
<feature type="compositionally biased region" description="Pro residues" evidence="6">
    <location>
        <begin position="423"/>
        <end position="432"/>
    </location>
</feature>
<evidence type="ECO:0000259" key="9">
    <source>
        <dbReference type="Pfam" id="PF25917"/>
    </source>
</evidence>
<keyword evidence="7" id="KW-0472">Membrane</keyword>
<dbReference type="Gene3D" id="2.40.30.170">
    <property type="match status" value="1"/>
</dbReference>
<sequence>MNALPPLDETRIPPRDATKATAARSRPRRRLWQWGLLAVLLGAGAYGYTRYTAPAPGSGLMIAPVTTGMVEETVLASGTLKPSRLVAVGSQASGRILSLKVKLGQKVEKGELIAQIDAVTQENALRTAEASLANMRAQRAEKEATLVLNEQTLARQKTMVAQKAVSQADFEVADAAVKVTRAQLAALEAQIVGGQIAVDTARANLGYTRITAPIDGTVLALVAQEGQTVNASQSAPTIVILGQLDVMTVRAEISEADIVKVAPGMPLWFTVVGAPEDRHEAKLEFIEPASESIKSDSSFATSTSTSSSSSSSTSSAIYYIGVFDVPNPKGRLRTYMTAEVHIVLGRAAGVLTVPSTALTRAGRGYHVRVLKPDGTVERRRVEVGLNDKITAEIRSGLVEGEKVVTGEALAGAGGAQQQQRRPGGPPPPMGGL</sequence>
<keyword evidence="7" id="KW-1133">Transmembrane helix</keyword>
<dbReference type="Proteomes" id="UP000305131">
    <property type="component" value="Unassembled WGS sequence"/>
</dbReference>
<evidence type="ECO:0000256" key="2">
    <source>
        <dbReference type="ARBA" id="ARBA00009477"/>
    </source>
</evidence>